<dbReference type="EMBL" id="DXDU01000094">
    <property type="protein sequence ID" value="HIY26649.1"/>
    <property type="molecule type" value="Genomic_DNA"/>
</dbReference>
<protein>
    <submittedName>
        <fullName evidence="1">Spore coat associated protein CotJA</fullName>
    </submittedName>
</protein>
<dbReference type="Pfam" id="PF11007">
    <property type="entry name" value="CotJA"/>
    <property type="match status" value="1"/>
</dbReference>
<reference evidence="1" key="1">
    <citation type="journal article" date="2021" name="PeerJ">
        <title>Extensive microbial diversity within the chicken gut microbiome revealed by metagenomics and culture.</title>
        <authorList>
            <person name="Gilroy R."/>
            <person name="Ravi A."/>
            <person name="Getino M."/>
            <person name="Pursley I."/>
            <person name="Horton D.L."/>
            <person name="Alikhan N.F."/>
            <person name="Baker D."/>
            <person name="Gharbi K."/>
            <person name="Hall N."/>
            <person name="Watson M."/>
            <person name="Adriaenssens E.M."/>
            <person name="Foster-Nyarko E."/>
            <person name="Jarju S."/>
            <person name="Secka A."/>
            <person name="Antonio M."/>
            <person name="Oren A."/>
            <person name="Chaudhuri R.R."/>
            <person name="La Ragione R."/>
            <person name="Hildebrand F."/>
            <person name="Pallen M.J."/>
        </authorList>
    </citation>
    <scope>NUCLEOTIDE SEQUENCE</scope>
    <source>
        <strain evidence="1">1282</strain>
    </source>
</reference>
<dbReference type="AlphaFoldDB" id="A0A9D2C0U6"/>
<sequence length="63" mass="6872">MTGAACGLYETLPPLPRDPVPGMAYVPYQQWTGDLLPTDRALDAGTLFPALDKPFLGRRGEPR</sequence>
<organism evidence="1 2">
    <name type="scientific">Candidatus Acutalibacter pullistercoris</name>
    <dbReference type="NCBI Taxonomy" id="2838418"/>
    <lineage>
        <taxon>Bacteria</taxon>
        <taxon>Bacillati</taxon>
        <taxon>Bacillota</taxon>
        <taxon>Clostridia</taxon>
        <taxon>Eubacteriales</taxon>
        <taxon>Acutalibacteraceae</taxon>
        <taxon>Acutalibacter</taxon>
    </lineage>
</organism>
<reference evidence="1" key="2">
    <citation type="submission" date="2021-04" db="EMBL/GenBank/DDBJ databases">
        <authorList>
            <person name="Gilroy R."/>
        </authorList>
    </citation>
    <scope>NUCLEOTIDE SEQUENCE</scope>
    <source>
        <strain evidence="1">1282</strain>
    </source>
</reference>
<proteinExistence type="predicted"/>
<comment type="caution">
    <text evidence="1">The sequence shown here is derived from an EMBL/GenBank/DDBJ whole genome shotgun (WGS) entry which is preliminary data.</text>
</comment>
<dbReference type="Proteomes" id="UP000823915">
    <property type="component" value="Unassembled WGS sequence"/>
</dbReference>
<evidence type="ECO:0000313" key="1">
    <source>
        <dbReference type="EMBL" id="HIY26649.1"/>
    </source>
</evidence>
<evidence type="ECO:0000313" key="2">
    <source>
        <dbReference type="Proteomes" id="UP000823915"/>
    </source>
</evidence>
<name>A0A9D2C0U6_9FIRM</name>
<dbReference type="InterPro" id="IPR020256">
    <property type="entry name" value="Spore_coat_CotJA"/>
</dbReference>
<gene>
    <name evidence="1" type="ORF">H9838_05660</name>
</gene>
<accession>A0A9D2C0U6</accession>